<sequence>MKKVAVLLAEGFETIEALTSVDILRRAGVTCTTFGINEVEVTTSHSITIRADEVLNDEIYNYDVVILPGGMPGAVNLRDNEKVNEIVKKFYDEGKIVAAICAGPITFGKLGIVNGKNATCYPGFEDQLVGCNYKDELVVVDGNIITGRGPAAAIPFAFEILNHILPEKVEQIKKAMLFNS</sequence>
<evidence type="ECO:0000259" key="1">
    <source>
        <dbReference type="Pfam" id="PF01965"/>
    </source>
</evidence>
<organism evidence="2 3">
    <name type="scientific">Clostridium disporicum</name>
    <dbReference type="NCBI Taxonomy" id="84024"/>
    <lineage>
        <taxon>Bacteria</taxon>
        <taxon>Bacillati</taxon>
        <taxon>Bacillota</taxon>
        <taxon>Clostridia</taxon>
        <taxon>Eubacteriales</taxon>
        <taxon>Clostridiaceae</taxon>
        <taxon>Clostridium</taxon>
    </lineage>
</organism>
<dbReference type="RefSeq" id="WP_055274851.1">
    <property type="nucleotide sequence ID" value="NZ_CYZV01000001.1"/>
</dbReference>
<reference evidence="2 3" key="1">
    <citation type="submission" date="2015-09" db="EMBL/GenBank/DDBJ databases">
        <authorList>
            <consortium name="Pathogen Informatics"/>
        </authorList>
    </citation>
    <scope>NUCLEOTIDE SEQUENCE [LARGE SCALE GENOMIC DNA]</scope>
    <source>
        <strain evidence="2 3">2789STDY5834855</strain>
    </source>
</reference>
<dbReference type="Pfam" id="PF01965">
    <property type="entry name" value="DJ-1_PfpI"/>
    <property type="match status" value="1"/>
</dbReference>
<dbReference type="AlphaFoldDB" id="A0A173XH14"/>
<evidence type="ECO:0000313" key="2">
    <source>
        <dbReference type="EMBL" id="CUN50306.1"/>
    </source>
</evidence>
<gene>
    <name evidence="2" type="primary">yajL</name>
    <name evidence="2" type="ORF">ERS852470_00075</name>
</gene>
<dbReference type="EMBL" id="CYZV01000001">
    <property type="protein sequence ID" value="CUN50306.1"/>
    <property type="molecule type" value="Genomic_DNA"/>
</dbReference>
<dbReference type="PANTHER" id="PTHR48094:SF12">
    <property type="entry name" value="PARKINSON DISEASE PROTEIN 7 HOMOLOG"/>
    <property type="match status" value="1"/>
</dbReference>
<proteinExistence type="predicted"/>
<dbReference type="SUPFAM" id="SSF52317">
    <property type="entry name" value="Class I glutamine amidotransferase-like"/>
    <property type="match status" value="1"/>
</dbReference>
<dbReference type="InterPro" id="IPR006287">
    <property type="entry name" value="DJ-1"/>
</dbReference>
<dbReference type="OrthoDB" id="9800516at2"/>
<dbReference type="CDD" id="cd03135">
    <property type="entry name" value="GATase1_DJ-1"/>
    <property type="match status" value="1"/>
</dbReference>
<name>A0A173XH14_9CLOT</name>
<dbReference type="InterPro" id="IPR029062">
    <property type="entry name" value="Class_I_gatase-like"/>
</dbReference>
<dbReference type="Gene3D" id="3.40.50.880">
    <property type="match status" value="1"/>
</dbReference>
<evidence type="ECO:0000313" key="3">
    <source>
        <dbReference type="Proteomes" id="UP000095558"/>
    </source>
</evidence>
<dbReference type="NCBIfam" id="TIGR01383">
    <property type="entry name" value="not_thiJ"/>
    <property type="match status" value="1"/>
</dbReference>
<accession>A0A173XH14</accession>
<dbReference type="InterPro" id="IPR050325">
    <property type="entry name" value="Prot/Nucl_acid_deglycase"/>
</dbReference>
<dbReference type="PANTHER" id="PTHR48094">
    <property type="entry name" value="PROTEIN/NUCLEIC ACID DEGLYCASE DJ-1-RELATED"/>
    <property type="match status" value="1"/>
</dbReference>
<dbReference type="GO" id="GO:0005737">
    <property type="term" value="C:cytoplasm"/>
    <property type="evidence" value="ECO:0007669"/>
    <property type="project" value="TreeGrafter"/>
</dbReference>
<protein>
    <submittedName>
        <fullName evidence="2">Protein ThiJ</fullName>
    </submittedName>
</protein>
<dbReference type="Proteomes" id="UP000095558">
    <property type="component" value="Unassembled WGS sequence"/>
</dbReference>
<dbReference type="InterPro" id="IPR002818">
    <property type="entry name" value="DJ-1/PfpI"/>
</dbReference>
<feature type="domain" description="DJ-1/PfpI" evidence="1">
    <location>
        <begin position="2"/>
        <end position="162"/>
    </location>
</feature>